<dbReference type="EMBL" id="KL198026">
    <property type="protein sequence ID" value="KDQ16721.1"/>
    <property type="molecule type" value="Genomic_DNA"/>
</dbReference>
<keyword evidence="2" id="KW-1185">Reference proteome</keyword>
<dbReference type="HOGENOM" id="CLU_2637739_0_0_1"/>
<reference evidence="2" key="1">
    <citation type="journal article" date="2014" name="Proc. Natl. Acad. Sci. U.S.A.">
        <title>Extensive sampling of basidiomycete genomes demonstrates inadequacy of the white-rot/brown-rot paradigm for wood decay fungi.</title>
        <authorList>
            <person name="Riley R."/>
            <person name="Salamov A.A."/>
            <person name="Brown D.W."/>
            <person name="Nagy L.G."/>
            <person name="Floudas D."/>
            <person name="Held B.W."/>
            <person name="Levasseur A."/>
            <person name="Lombard V."/>
            <person name="Morin E."/>
            <person name="Otillar R."/>
            <person name="Lindquist E.A."/>
            <person name="Sun H."/>
            <person name="LaButti K.M."/>
            <person name="Schmutz J."/>
            <person name="Jabbour D."/>
            <person name="Luo H."/>
            <person name="Baker S.E."/>
            <person name="Pisabarro A.G."/>
            <person name="Walton J.D."/>
            <person name="Blanchette R.A."/>
            <person name="Henrissat B."/>
            <person name="Martin F."/>
            <person name="Cullen D."/>
            <person name="Hibbett D.S."/>
            <person name="Grigoriev I.V."/>
        </authorList>
    </citation>
    <scope>NUCLEOTIDE SEQUENCE [LARGE SCALE GENOMIC DNA]</scope>
    <source>
        <strain evidence="2">FD-172 SS1</strain>
    </source>
</reference>
<dbReference type="Proteomes" id="UP000027195">
    <property type="component" value="Unassembled WGS sequence"/>
</dbReference>
<evidence type="ECO:0000313" key="1">
    <source>
        <dbReference type="EMBL" id="KDQ16721.1"/>
    </source>
</evidence>
<accession>A0A067MYV4</accession>
<organism evidence="1 2">
    <name type="scientific">Botryobasidium botryosum (strain FD-172 SS1)</name>
    <dbReference type="NCBI Taxonomy" id="930990"/>
    <lineage>
        <taxon>Eukaryota</taxon>
        <taxon>Fungi</taxon>
        <taxon>Dikarya</taxon>
        <taxon>Basidiomycota</taxon>
        <taxon>Agaricomycotina</taxon>
        <taxon>Agaricomycetes</taxon>
        <taxon>Cantharellales</taxon>
        <taxon>Botryobasidiaceae</taxon>
        <taxon>Botryobasidium</taxon>
    </lineage>
</organism>
<sequence length="77" mass="8375">MRSRRSPPITSTGSTFALARGTLGYPDDSLIFKNSSQSFLPPPFASVRVTFEGVHELPSDMDLSSAFFLARCAFSLS</sequence>
<dbReference type="AlphaFoldDB" id="A0A067MYV4"/>
<gene>
    <name evidence="1" type="ORF">BOTBODRAFT_238835</name>
</gene>
<name>A0A067MYV4_BOTB1</name>
<protein>
    <submittedName>
        <fullName evidence="1">Uncharacterized protein</fullName>
    </submittedName>
</protein>
<dbReference type="InParanoid" id="A0A067MYV4"/>
<proteinExistence type="predicted"/>
<evidence type="ECO:0000313" key="2">
    <source>
        <dbReference type="Proteomes" id="UP000027195"/>
    </source>
</evidence>